<dbReference type="InterPro" id="IPR051533">
    <property type="entry name" value="WaaL-like"/>
</dbReference>
<feature type="transmembrane region" description="Helical" evidence="1">
    <location>
        <begin position="177"/>
        <end position="198"/>
    </location>
</feature>
<evidence type="ECO:0008006" key="4">
    <source>
        <dbReference type="Google" id="ProtNLM"/>
    </source>
</evidence>
<feature type="transmembrane region" description="Helical" evidence="1">
    <location>
        <begin position="74"/>
        <end position="93"/>
    </location>
</feature>
<feature type="transmembrane region" description="Helical" evidence="1">
    <location>
        <begin position="105"/>
        <end position="122"/>
    </location>
</feature>
<proteinExistence type="predicted"/>
<dbReference type="EMBL" id="JADQDC010000010">
    <property type="protein sequence ID" value="MBF9152139.1"/>
    <property type="molecule type" value="Genomic_DNA"/>
</dbReference>
<sequence>MQQQAFSSSFERRSSGASSDTNIAGVLMLGTMITFPRSFAEVKIALIGLFLATNLVLSLSRGRQLELRRALPAGVFYLIVAALGIIWTGVGAINGGDPEAFADSLRLYVGWSAAYFLLIIVLRQFDATAILHNAIVLAGIAIAVVNALGIYDFYFRIGLFPPWLLDDLSMMVGFHDGYVQVTSHNIGYLMFVGGYLIAWHCRSEGKQTGLGKLTTVSLIMTIAITIFSGRRATWLALLATPVTILVLSILSHSMVRTRNLGRLLAVGAVLAVVALLIAPVDETLDFVQSAFSPEDERSIQSSYLIDGFLSFPVMGSGFGMSAGYLRSDVSPWLYELTYHQILFNFGLVGTAVIAVTAWYYFRQALRVADPARSTVKGAFELLCGTVTFLIGTYSNPYLGSFDFLLVIAVLPLLSTYAGSEMSNRDG</sequence>
<keyword evidence="1" id="KW-0472">Membrane</keyword>
<protein>
    <recommendedName>
        <fullName evidence="4">O-antigen ligase domain-containing protein</fullName>
    </recommendedName>
</protein>
<comment type="caution">
    <text evidence="2">The sequence shown here is derived from an EMBL/GenBank/DDBJ whole genome shotgun (WGS) entry which is preliminary data.</text>
</comment>
<feature type="transmembrane region" description="Helical" evidence="1">
    <location>
        <begin position="44"/>
        <end position="62"/>
    </location>
</feature>
<accession>A0ABS0HJE9</accession>
<evidence type="ECO:0000313" key="2">
    <source>
        <dbReference type="EMBL" id="MBF9152139.1"/>
    </source>
</evidence>
<gene>
    <name evidence="2" type="ORF">I2488_14100</name>
</gene>
<feature type="transmembrane region" description="Helical" evidence="1">
    <location>
        <begin position="234"/>
        <end position="251"/>
    </location>
</feature>
<feature type="transmembrane region" description="Helical" evidence="1">
    <location>
        <begin position="210"/>
        <end position="228"/>
    </location>
</feature>
<feature type="transmembrane region" description="Helical" evidence="1">
    <location>
        <begin position="341"/>
        <end position="361"/>
    </location>
</feature>
<dbReference type="PANTHER" id="PTHR37422">
    <property type="entry name" value="TEICHURONIC ACID BIOSYNTHESIS PROTEIN TUAE"/>
    <property type="match status" value="1"/>
</dbReference>
<keyword evidence="3" id="KW-1185">Reference proteome</keyword>
<keyword evidence="1" id="KW-1133">Transmembrane helix</keyword>
<reference evidence="2 3" key="1">
    <citation type="submission" date="2020-11" db="EMBL/GenBank/DDBJ databases">
        <title>The genome sequence of Novosphingobium sp. 1Y9A.</title>
        <authorList>
            <person name="Liu Y."/>
        </authorList>
    </citation>
    <scope>NUCLEOTIDE SEQUENCE [LARGE SCALE GENOMIC DNA]</scope>
    <source>
        <strain evidence="2 3">1Y9A</strain>
    </source>
</reference>
<organism evidence="2 3">
    <name type="scientific">Novosphingobium jiangmenense</name>
    <dbReference type="NCBI Taxonomy" id="2791981"/>
    <lineage>
        <taxon>Bacteria</taxon>
        <taxon>Pseudomonadati</taxon>
        <taxon>Pseudomonadota</taxon>
        <taxon>Alphaproteobacteria</taxon>
        <taxon>Sphingomonadales</taxon>
        <taxon>Sphingomonadaceae</taxon>
        <taxon>Novosphingobium</taxon>
    </lineage>
</organism>
<dbReference type="PANTHER" id="PTHR37422:SF23">
    <property type="entry name" value="TEICHURONIC ACID BIOSYNTHESIS PROTEIN TUAE"/>
    <property type="match status" value="1"/>
</dbReference>
<feature type="transmembrane region" description="Helical" evidence="1">
    <location>
        <begin position="397"/>
        <end position="417"/>
    </location>
</feature>
<evidence type="ECO:0000256" key="1">
    <source>
        <dbReference type="SAM" id="Phobius"/>
    </source>
</evidence>
<feature type="transmembrane region" description="Helical" evidence="1">
    <location>
        <begin position="373"/>
        <end position="391"/>
    </location>
</feature>
<name>A0ABS0HJE9_9SPHN</name>
<dbReference type="Proteomes" id="UP000600799">
    <property type="component" value="Unassembled WGS sequence"/>
</dbReference>
<evidence type="ECO:0000313" key="3">
    <source>
        <dbReference type="Proteomes" id="UP000600799"/>
    </source>
</evidence>
<dbReference type="RefSeq" id="WP_196276461.1">
    <property type="nucleotide sequence ID" value="NZ_JADQDC010000010.1"/>
</dbReference>
<feature type="transmembrane region" description="Helical" evidence="1">
    <location>
        <begin position="134"/>
        <end position="157"/>
    </location>
</feature>
<keyword evidence="1" id="KW-0812">Transmembrane</keyword>
<feature type="transmembrane region" description="Helical" evidence="1">
    <location>
        <begin position="263"/>
        <end position="280"/>
    </location>
</feature>